<comment type="subcellular location">
    <subcellularLocation>
        <location evidence="1">Nucleus</location>
    </subcellularLocation>
</comment>
<dbReference type="InterPro" id="IPR011598">
    <property type="entry name" value="bHLH_dom"/>
</dbReference>
<proteinExistence type="predicted"/>
<dbReference type="GO" id="GO:0003700">
    <property type="term" value="F:DNA-binding transcription factor activity"/>
    <property type="evidence" value="ECO:0007669"/>
    <property type="project" value="InterPro"/>
</dbReference>
<evidence type="ECO:0000256" key="3">
    <source>
        <dbReference type="ARBA" id="ARBA00023163"/>
    </source>
</evidence>
<dbReference type="Gene3D" id="4.10.280.10">
    <property type="entry name" value="Helix-loop-helix DNA-binding domain"/>
    <property type="match status" value="1"/>
</dbReference>
<evidence type="ECO:0000256" key="2">
    <source>
        <dbReference type="ARBA" id="ARBA00023015"/>
    </source>
</evidence>
<dbReference type="GO" id="GO:0005634">
    <property type="term" value="C:nucleus"/>
    <property type="evidence" value="ECO:0007669"/>
    <property type="project" value="UniProtKB-SubCell"/>
</dbReference>
<dbReference type="InterPro" id="IPR044273">
    <property type="entry name" value="PIF3-like"/>
</dbReference>
<evidence type="ECO:0000256" key="1">
    <source>
        <dbReference type="ARBA" id="ARBA00004123"/>
    </source>
</evidence>
<protein>
    <recommendedName>
        <fullName evidence="6">BHLH domain-containing protein</fullName>
    </recommendedName>
</protein>
<dbReference type="GO" id="GO:0010017">
    <property type="term" value="P:red or far-red light signaling pathway"/>
    <property type="evidence" value="ECO:0007669"/>
    <property type="project" value="UniProtKB-ARBA"/>
</dbReference>
<feature type="compositionally biased region" description="Polar residues" evidence="5">
    <location>
        <begin position="328"/>
        <end position="339"/>
    </location>
</feature>
<reference evidence="7 8" key="1">
    <citation type="journal article" date="2023" name="G3 (Bethesda)">
        <title>A chromosome-length genome assembly and annotation of blackberry (Rubus argutus, cv. 'Hillquist').</title>
        <authorList>
            <person name="Bruna T."/>
            <person name="Aryal R."/>
            <person name="Dudchenko O."/>
            <person name="Sargent D.J."/>
            <person name="Mead D."/>
            <person name="Buti M."/>
            <person name="Cavallini A."/>
            <person name="Hytonen T."/>
            <person name="Andres J."/>
            <person name="Pham M."/>
            <person name="Weisz D."/>
            <person name="Mascagni F."/>
            <person name="Usai G."/>
            <person name="Natali L."/>
            <person name="Bassil N."/>
            <person name="Fernandez G.E."/>
            <person name="Lomsadze A."/>
            <person name="Armour M."/>
            <person name="Olukolu B."/>
            <person name="Poorten T."/>
            <person name="Britton C."/>
            <person name="Davik J."/>
            <person name="Ashrafi H."/>
            <person name="Aiden E.L."/>
            <person name="Borodovsky M."/>
            <person name="Worthington M."/>
        </authorList>
    </citation>
    <scope>NUCLEOTIDE SEQUENCE [LARGE SCALE GENOMIC DNA]</scope>
    <source>
        <strain evidence="7">PI 553951</strain>
    </source>
</reference>
<dbReference type="SUPFAM" id="SSF47459">
    <property type="entry name" value="HLH, helix-loop-helix DNA-binding domain"/>
    <property type="match status" value="1"/>
</dbReference>
<evidence type="ECO:0000256" key="4">
    <source>
        <dbReference type="ARBA" id="ARBA00023242"/>
    </source>
</evidence>
<gene>
    <name evidence="7" type="ORF">M0R45_021143</name>
</gene>
<evidence type="ECO:0000259" key="6">
    <source>
        <dbReference type="PROSITE" id="PS50888"/>
    </source>
</evidence>
<name>A0AAW1XE24_RUBAR</name>
<dbReference type="GO" id="GO:0046983">
    <property type="term" value="F:protein dimerization activity"/>
    <property type="evidence" value="ECO:0007669"/>
    <property type="project" value="InterPro"/>
</dbReference>
<dbReference type="InterPro" id="IPR047265">
    <property type="entry name" value="PIF1-like_bHLH"/>
</dbReference>
<keyword evidence="8" id="KW-1185">Reference proteome</keyword>
<dbReference type="PANTHER" id="PTHR46807">
    <property type="entry name" value="TRANSCRIPTION FACTOR PIF3"/>
    <property type="match status" value="1"/>
</dbReference>
<dbReference type="SMART" id="SM00353">
    <property type="entry name" value="HLH"/>
    <property type="match status" value="1"/>
</dbReference>
<evidence type="ECO:0000256" key="5">
    <source>
        <dbReference type="SAM" id="MobiDB-lite"/>
    </source>
</evidence>
<accession>A0AAW1XE24</accession>
<keyword evidence="4" id="KW-0539">Nucleus</keyword>
<dbReference type="PANTHER" id="PTHR46807:SF1">
    <property type="entry name" value="TRANSCRIPTION FACTOR PIF3"/>
    <property type="match status" value="1"/>
</dbReference>
<evidence type="ECO:0000313" key="8">
    <source>
        <dbReference type="Proteomes" id="UP001457282"/>
    </source>
</evidence>
<dbReference type="InterPro" id="IPR036638">
    <property type="entry name" value="HLH_DNA-bd_sf"/>
</dbReference>
<dbReference type="Proteomes" id="UP001457282">
    <property type="component" value="Unassembled WGS sequence"/>
</dbReference>
<organism evidence="7 8">
    <name type="scientific">Rubus argutus</name>
    <name type="common">Southern blackberry</name>
    <dbReference type="NCBI Taxonomy" id="59490"/>
    <lineage>
        <taxon>Eukaryota</taxon>
        <taxon>Viridiplantae</taxon>
        <taxon>Streptophyta</taxon>
        <taxon>Embryophyta</taxon>
        <taxon>Tracheophyta</taxon>
        <taxon>Spermatophyta</taxon>
        <taxon>Magnoliopsida</taxon>
        <taxon>eudicotyledons</taxon>
        <taxon>Gunneridae</taxon>
        <taxon>Pentapetalae</taxon>
        <taxon>rosids</taxon>
        <taxon>fabids</taxon>
        <taxon>Rosales</taxon>
        <taxon>Rosaceae</taxon>
        <taxon>Rosoideae</taxon>
        <taxon>Rosoideae incertae sedis</taxon>
        <taxon>Rubus</taxon>
    </lineage>
</organism>
<dbReference type="CDD" id="cd11445">
    <property type="entry name" value="bHLH_AtPIF_like"/>
    <property type="match status" value="1"/>
</dbReference>
<sequence>MRSQVYGSEASTITSQACDFQYISSEDFTLLSDFVIPSPQSQQQTSTCGNLVEDETCQEMFEGLSNINHLESIFTPDKKLFPSVLNKDNEAIISESEFIQKKNESSKRVRSAEQNKLHNITERKRRDRIKEKMSSLQELIPNCNKSDRASMLDDAIEYVKALKLQTQMMSTGREAMWQAGIQSSSTQQIPQFVPYIPMGFGMGMVNMSGYSAAGGTGLPQFLSVPSSSTSTPTSLPLFSGPRFVPFPDQFQVPPSFMASQATPRVTTSIVEPQLIPRDFSNTFNPTNQGEPTSQYITKTAMDHDNWKVPNPDQGYEVLANLVAPPHSVSENNGAETSYFDSGAGCDNSSR</sequence>
<comment type="caution">
    <text evidence="7">The sequence shown here is derived from an EMBL/GenBank/DDBJ whole genome shotgun (WGS) entry which is preliminary data.</text>
</comment>
<feature type="domain" description="BHLH" evidence="6">
    <location>
        <begin position="113"/>
        <end position="162"/>
    </location>
</feature>
<dbReference type="PROSITE" id="PS50888">
    <property type="entry name" value="BHLH"/>
    <property type="match status" value="1"/>
</dbReference>
<dbReference type="EMBL" id="JBEDUW010000004">
    <property type="protein sequence ID" value="KAK9933975.1"/>
    <property type="molecule type" value="Genomic_DNA"/>
</dbReference>
<evidence type="ECO:0000313" key="7">
    <source>
        <dbReference type="EMBL" id="KAK9933975.1"/>
    </source>
</evidence>
<keyword evidence="2" id="KW-0805">Transcription regulation</keyword>
<dbReference type="Pfam" id="PF00010">
    <property type="entry name" value="HLH"/>
    <property type="match status" value="1"/>
</dbReference>
<feature type="region of interest" description="Disordered" evidence="5">
    <location>
        <begin position="326"/>
        <end position="350"/>
    </location>
</feature>
<keyword evidence="3" id="KW-0804">Transcription</keyword>
<dbReference type="AlphaFoldDB" id="A0AAW1XE24"/>